<accession>A0A6J5MF76</accession>
<protein>
    <submittedName>
        <fullName evidence="1">Uncharacterized protein</fullName>
    </submittedName>
</protein>
<organism evidence="1">
    <name type="scientific">uncultured Caudovirales phage</name>
    <dbReference type="NCBI Taxonomy" id="2100421"/>
    <lineage>
        <taxon>Viruses</taxon>
        <taxon>Duplodnaviria</taxon>
        <taxon>Heunggongvirae</taxon>
        <taxon>Uroviricota</taxon>
        <taxon>Caudoviricetes</taxon>
        <taxon>Peduoviridae</taxon>
        <taxon>Maltschvirus</taxon>
        <taxon>Maltschvirus maltsch</taxon>
    </lineage>
</organism>
<dbReference type="EMBL" id="LR796415">
    <property type="protein sequence ID" value="CAB4142379.1"/>
    <property type="molecule type" value="Genomic_DNA"/>
</dbReference>
<proteinExistence type="predicted"/>
<name>A0A6J5MF76_9CAUD</name>
<evidence type="ECO:0000313" key="1">
    <source>
        <dbReference type="EMBL" id="CAB4142379.1"/>
    </source>
</evidence>
<gene>
    <name evidence="1" type="ORF">UFOVP434_6</name>
</gene>
<reference evidence="1" key="1">
    <citation type="submission" date="2020-04" db="EMBL/GenBank/DDBJ databases">
        <authorList>
            <person name="Chiriac C."/>
            <person name="Salcher M."/>
            <person name="Ghai R."/>
            <person name="Kavagutti S V."/>
        </authorList>
    </citation>
    <scope>NUCLEOTIDE SEQUENCE</scope>
</reference>
<sequence length="129" mass="14723">MQITKVEIHLSNFMYIAGSVNRDRKLRFNLTVIMYCESGEPLGITLEGCIAYINANDRLTWHPPAAKSGGHTYQNVKFFKRLHGLVVTQLAETKYAKQLKRNLLAFFEKTPGEVDPELLNEPDEVVKEL</sequence>